<dbReference type="Pfam" id="PF04672">
    <property type="entry name" value="Methyltransf_19"/>
    <property type="match status" value="1"/>
</dbReference>
<keyword evidence="3" id="KW-1185">Reference proteome</keyword>
<reference evidence="2 3" key="1">
    <citation type="submission" date="2020-10" db="EMBL/GenBank/DDBJ databases">
        <title>Sequencing the genomes of 1000 actinobacteria strains.</title>
        <authorList>
            <person name="Klenk H.-P."/>
        </authorList>
    </citation>
    <scope>NUCLEOTIDE SEQUENCE [LARGE SCALE GENOMIC DNA]</scope>
    <source>
        <strain evidence="2 3">DSM 45157</strain>
    </source>
</reference>
<dbReference type="InterPro" id="IPR006764">
    <property type="entry name" value="SAM_dep_MeTrfase_SAV2177_type"/>
</dbReference>
<protein>
    <recommendedName>
        <fullName evidence="4">S-adenosyl methyltransferase</fullName>
    </recommendedName>
</protein>
<sequence length="224" mass="23832">MFRERKPPHVPGRKPRVVNLDGSSCAPPDPDRVEQTRLHQAFLGRVIDYLCADAGVRQFVDWGCSVPGTAERVHRADAEAAVVHVAPHGTAGILAAADDAAVLSGEASGTGDGALLRRLHTSGLVDFDEPVAVLMTRPFTEEAPPTGLAALHSVMRGGGYLALTSTAPRTVAERAFDPFLPVEPVVADLTWWPYPDDDVPAPGCGTLGGLGRAPERGRGVRRWH</sequence>
<dbReference type="Proteomes" id="UP000598217">
    <property type="component" value="Unassembled WGS sequence"/>
</dbReference>
<organism evidence="2 3">
    <name type="scientific">Nocardiopsis terrae</name>
    <dbReference type="NCBI Taxonomy" id="372655"/>
    <lineage>
        <taxon>Bacteria</taxon>
        <taxon>Bacillati</taxon>
        <taxon>Actinomycetota</taxon>
        <taxon>Actinomycetes</taxon>
        <taxon>Streptosporangiales</taxon>
        <taxon>Nocardiopsidaceae</taxon>
        <taxon>Nocardiopsis</taxon>
    </lineage>
</organism>
<dbReference type="EMBL" id="JADBDY010000001">
    <property type="protein sequence ID" value="MBE1459214.1"/>
    <property type="molecule type" value="Genomic_DNA"/>
</dbReference>
<proteinExistence type="predicted"/>
<dbReference type="InterPro" id="IPR029063">
    <property type="entry name" value="SAM-dependent_MTases_sf"/>
</dbReference>
<evidence type="ECO:0000313" key="3">
    <source>
        <dbReference type="Proteomes" id="UP000598217"/>
    </source>
</evidence>
<accession>A0ABR9HJN9</accession>
<evidence type="ECO:0008006" key="4">
    <source>
        <dbReference type="Google" id="ProtNLM"/>
    </source>
</evidence>
<feature type="region of interest" description="Disordered" evidence="1">
    <location>
        <begin position="1"/>
        <end position="30"/>
    </location>
</feature>
<evidence type="ECO:0000256" key="1">
    <source>
        <dbReference type="SAM" id="MobiDB-lite"/>
    </source>
</evidence>
<name>A0ABR9HJN9_9ACTN</name>
<dbReference type="Gene3D" id="3.40.50.150">
    <property type="entry name" value="Vaccinia Virus protein VP39"/>
    <property type="match status" value="1"/>
</dbReference>
<gene>
    <name evidence="2" type="ORF">H4W79_003428</name>
</gene>
<evidence type="ECO:0000313" key="2">
    <source>
        <dbReference type="EMBL" id="MBE1459214.1"/>
    </source>
</evidence>
<comment type="caution">
    <text evidence="2">The sequence shown here is derived from an EMBL/GenBank/DDBJ whole genome shotgun (WGS) entry which is preliminary data.</text>
</comment>